<dbReference type="EMBL" id="GL433852">
    <property type="protein sequence ID" value="EFN53352.1"/>
    <property type="molecule type" value="Genomic_DNA"/>
</dbReference>
<protein>
    <recommendedName>
        <fullName evidence="3">Peptidase M41 domain-containing protein</fullName>
    </recommendedName>
</protein>
<dbReference type="RefSeq" id="XP_005845454.1">
    <property type="nucleotide sequence ID" value="XM_005845392.1"/>
</dbReference>
<dbReference type="eggNOG" id="ENOG502QSD6">
    <property type="taxonomic scope" value="Eukaryota"/>
</dbReference>
<dbReference type="AlphaFoldDB" id="E1ZLZ1"/>
<dbReference type="FunCoup" id="E1ZLZ1">
    <property type="interactions" value="480"/>
</dbReference>
<sequence length="260" mass="28023">QTPKRTYTLAELRLNKIQPEEFLAPTDSTLSGVRNVVQGGFLAGLTAAYFTQLLDLTQIVQVVVATGFLLTVDQVANGGGFEALLVDSAGRVVNGTYGRRVALHEAGHFLVAYLLGLLPRGYTLSSLDLFLKKRQLNVQAGCQFCDSAFQAEVATGRLSSSSLDTYACVALAGVATEWLRFGRAEGGLEDVRQLDRLLQALRFTQAKADSQVRWAVLNVVTLLRRHERVHDALAAAMQRGGSVGECIGVIEGELAGSQDI</sequence>
<dbReference type="KEGG" id="cvr:CHLNCDRAFT_25833"/>
<dbReference type="Proteomes" id="UP000008141">
    <property type="component" value="Unassembled WGS sequence"/>
</dbReference>
<proteinExistence type="predicted"/>
<dbReference type="OMA" id="NRFACVA"/>
<dbReference type="PANTHER" id="PTHR33471:SF1">
    <property type="entry name" value="OS01G0382700 PROTEIN"/>
    <property type="match status" value="1"/>
</dbReference>
<dbReference type="InParanoid" id="E1ZLZ1"/>
<dbReference type="SUPFAM" id="SSF140990">
    <property type="entry name" value="FtsH protease domain-like"/>
    <property type="match status" value="1"/>
</dbReference>
<gene>
    <name evidence="1" type="ORF">CHLNCDRAFT_25833</name>
</gene>
<dbReference type="OrthoDB" id="66620at2759"/>
<name>E1ZLZ1_CHLVA</name>
<evidence type="ECO:0008006" key="3">
    <source>
        <dbReference type="Google" id="ProtNLM"/>
    </source>
</evidence>
<evidence type="ECO:0000313" key="1">
    <source>
        <dbReference type="EMBL" id="EFN53352.1"/>
    </source>
</evidence>
<dbReference type="STRING" id="554065.E1ZLZ1"/>
<dbReference type="PANTHER" id="PTHR33471">
    <property type="entry name" value="ATP-DEPENDENT ZINC METALLOPROTEASE-RELATED"/>
    <property type="match status" value="1"/>
</dbReference>
<dbReference type="GO" id="GO:0005524">
    <property type="term" value="F:ATP binding"/>
    <property type="evidence" value="ECO:0007669"/>
    <property type="project" value="InterPro"/>
</dbReference>
<organism evidence="2">
    <name type="scientific">Chlorella variabilis</name>
    <name type="common">Green alga</name>
    <dbReference type="NCBI Taxonomy" id="554065"/>
    <lineage>
        <taxon>Eukaryota</taxon>
        <taxon>Viridiplantae</taxon>
        <taxon>Chlorophyta</taxon>
        <taxon>core chlorophytes</taxon>
        <taxon>Trebouxiophyceae</taxon>
        <taxon>Chlorellales</taxon>
        <taxon>Chlorellaceae</taxon>
        <taxon>Chlorella clade</taxon>
        <taxon>Chlorella</taxon>
    </lineage>
</organism>
<evidence type="ECO:0000313" key="2">
    <source>
        <dbReference type="Proteomes" id="UP000008141"/>
    </source>
</evidence>
<dbReference type="GeneID" id="17352723"/>
<keyword evidence="2" id="KW-1185">Reference proteome</keyword>
<accession>E1ZLZ1</accession>
<dbReference type="Gene3D" id="1.20.58.760">
    <property type="entry name" value="Peptidase M41"/>
    <property type="match status" value="1"/>
</dbReference>
<dbReference type="GO" id="GO:0006508">
    <property type="term" value="P:proteolysis"/>
    <property type="evidence" value="ECO:0007669"/>
    <property type="project" value="InterPro"/>
</dbReference>
<dbReference type="GO" id="GO:0004222">
    <property type="term" value="F:metalloendopeptidase activity"/>
    <property type="evidence" value="ECO:0007669"/>
    <property type="project" value="InterPro"/>
</dbReference>
<reference evidence="1 2" key="1">
    <citation type="journal article" date="2010" name="Plant Cell">
        <title>The Chlorella variabilis NC64A genome reveals adaptation to photosymbiosis, coevolution with viruses, and cryptic sex.</title>
        <authorList>
            <person name="Blanc G."/>
            <person name="Duncan G."/>
            <person name="Agarkova I."/>
            <person name="Borodovsky M."/>
            <person name="Gurnon J."/>
            <person name="Kuo A."/>
            <person name="Lindquist E."/>
            <person name="Lucas S."/>
            <person name="Pangilinan J."/>
            <person name="Polle J."/>
            <person name="Salamov A."/>
            <person name="Terry A."/>
            <person name="Yamada T."/>
            <person name="Dunigan D.D."/>
            <person name="Grigoriev I.V."/>
            <person name="Claverie J.M."/>
            <person name="Van Etten J.L."/>
        </authorList>
    </citation>
    <scope>NUCLEOTIDE SEQUENCE [LARGE SCALE GENOMIC DNA]</scope>
    <source>
        <strain evidence="1 2">NC64A</strain>
    </source>
</reference>
<dbReference type="GO" id="GO:0004176">
    <property type="term" value="F:ATP-dependent peptidase activity"/>
    <property type="evidence" value="ECO:0007669"/>
    <property type="project" value="InterPro"/>
</dbReference>
<feature type="non-terminal residue" evidence="1">
    <location>
        <position position="1"/>
    </location>
</feature>
<dbReference type="InterPro" id="IPR037219">
    <property type="entry name" value="Peptidase_M41-like"/>
</dbReference>